<reference evidence="1 2" key="1">
    <citation type="journal article" date="2020" name="ISME J.">
        <title>Comparative genomics reveals insights into cyanobacterial evolution and habitat adaptation.</title>
        <authorList>
            <person name="Chen M.Y."/>
            <person name="Teng W.K."/>
            <person name="Zhao L."/>
            <person name="Hu C.X."/>
            <person name="Zhou Y.K."/>
            <person name="Han B.P."/>
            <person name="Song L.R."/>
            <person name="Shu W.S."/>
        </authorList>
    </citation>
    <scope>NUCLEOTIDE SEQUENCE [LARGE SCALE GENOMIC DNA]</scope>
    <source>
        <strain evidence="1 2">FACHB-1050</strain>
    </source>
</reference>
<name>A0ABR8C8X7_9CYAN</name>
<dbReference type="RefSeq" id="WP_190577701.1">
    <property type="nucleotide sequence ID" value="NZ_CAWPQU010000089.1"/>
</dbReference>
<gene>
    <name evidence="1" type="ORF">H6G05_08190</name>
</gene>
<organism evidence="1 2">
    <name type="scientific">Phormidium tenue FACHB-1050</name>
    <dbReference type="NCBI Taxonomy" id="2692857"/>
    <lineage>
        <taxon>Bacteria</taxon>
        <taxon>Bacillati</taxon>
        <taxon>Cyanobacteriota</taxon>
        <taxon>Cyanophyceae</taxon>
        <taxon>Oscillatoriophycideae</taxon>
        <taxon>Oscillatoriales</taxon>
        <taxon>Oscillatoriaceae</taxon>
        <taxon>Phormidium</taxon>
    </lineage>
</organism>
<dbReference type="EMBL" id="JACJQY010000009">
    <property type="protein sequence ID" value="MBD2316825.1"/>
    <property type="molecule type" value="Genomic_DNA"/>
</dbReference>
<dbReference type="Proteomes" id="UP000618445">
    <property type="component" value="Unassembled WGS sequence"/>
</dbReference>
<accession>A0ABR8C8X7</accession>
<proteinExistence type="predicted"/>
<protein>
    <submittedName>
        <fullName evidence="1">Uncharacterized protein</fullName>
    </submittedName>
</protein>
<evidence type="ECO:0000313" key="1">
    <source>
        <dbReference type="EMBL" id="MBD2316825.1"/>
    </source>
</evidence>
<evidence type="ECO:0000313" key="2">
    <source>
        <dbReference type="Proteomes" id="UP000618445"/>
    </source>
</evidence>
<sequence>MSQAEITESLLTSKGFYSLFQTLPLEIRQGFLQLLFQNNSAELEDSILYLACENSRNEGFLSELESQSLLESLPQ</sequence>
<keyword evidence="2" id="KW-1185">Reference proteome</keyword>
<comment type="caution">
    <text evidence="1">The sequence shown here is derived from an EMBL/GenBank/DDBJ whole genome shotgun (WGS) entry which is preliminary data.</text>
</comment>